<gene>
    <name evidence="2" type="ORF">SPSIL_032010</name>
</gene>
<dbReference type="InterPro" id="IPR017896">
    <property type="entry name" value="4Fe4S_Fe-S-bd"/>
</dbReference>
<name>A0ABZ3IMV4_9FIRM</name>
<dbReference type="InterPro" id="IPR050340">
    <property type="entry name" value="Cytosolic_Fe-S_CAF"/>
</dbReference>
<evidence type="ECO:0000313" key="2">
    <source>
        <dbReference type="EMBL" id="XFO67030.1"/>
    </source>
</evidence>
<sequence>MPPNTPPDLNIRPRILYQVAKAAWEGTLFERKGEICHLLQREFADKATRRLVANQIRIAMGLEPNNSEEVINEYDAEALMGMGSEPVVIANPEACENCHSSSCEKACPLGAITRDELGRPSIDRTKCANDGYCISACQFGALADKSQFVPLINLLRQNSHKVYASVAPAFAGQFGSEVTAGKLRSALLKLGFNEMVETALYADLITIKEAFEYDDKVKGEHDFLITSCCCPIWIKLIENKFPDLMGHISPSVSPMIASGRVIKELEPEAKVVFIGPCVAKKSEAQLPELKGAIDFVLTFQELATIFEAAAINPSEEPDEENPLASWGGRIYARTGGVSAAVGTTLEKLIPRRAELFNPIKADGIPDCTKLLEEIRAGKREFNFIEGMACKGGCVGGPGRLLPPEEGTKQVNDYGNAAPAHTPVENPQIYSTLTKLGHYNGMPTMTGTSKMAAILARKLASVPK</sequence>
<dbReference type="PROSITE" id="PS51379">
    <property type="entry name" value="4FE4S_FER_2"/>
    <property type="match status" value="2"/>
</dbReference>
<dbReference type="Proteomes" id="UP000216752">
    <property type="component" value="Chromosome"/>
</dbReference>
<dbReference type="Gene3D" id="3.40.950.10">
    <property type="entry name" value="Fe-only Hydrogenase (Larger Subunit), Chain L, domain 3"/>
    <property type="match status" value="1"/>
</dbReference>
<evidence type="ECO:0000259" key="1">
    <source>
        <dbReference type="PROSITE" id="PS51379"/>
    </source>
</evidence>
<dbReference type="InterPro" id="IPR004108">
    <property type="entry name" value="Fe_hydrogenase_lsu_C"/>
</dbReference>
<proteinExistence type="predicted"/>
<dbReference type="InterPro" id="IPR009016">
    <property type="entry name" value="Fe_hydrogenase"/>
</dbReference>
<dbReference type="PANTHER" id="PTHR11615">
    <property type="entry name" value="NITRATE, FORMATE, IRON DEHYDROGENASE"/>
    <property type="match status" value="1"/>
</dbReference>
<dbReference type="Pfam" id="PF02906">
    <property type="entry name" value="Fe_hyd_lg_C"/>
    <property type="match status" value="1"/>
</dbReference>
<feature type="domain" description="4Fe-4S ferredoxin-type" evidence="1">
    <location>
        <begin position="118"/>
        <end position="147"/>
    </location>
</feature>
<dbReference type="EMBL" id="CP155573">
    <property type="protein sequence ID" value="XFO67030.1"/>
    <property type="molecule type" value="Genomic_DNA"/>
</dbReference>
<protein>
    <recommendedName>
        <fullName evidence="1">4Fe-4S ferredoxin-type domain-containing protein</fullName>
    </recommendedName>
</protein>
<evidence type="ECO:0000313" key="3">
    <source>
        <dbReference type="Proteomes" id="UP000216752"/>
    </source>
</evidence>
<dbReference type="SUPFAM" id="SSF53920">
    <property type="entry name" value="Fe-only hydrogenase"/>
    <property type="match status" value="1"/>
</dbReference>
<dbReference type="Gene3D" id="3.30.70.20">
    <property type="match status" value="1"/>
</dbReference>
<accession>A0ABZ3IMV4</accession>
<reference evidence="2" key="1">
    <citation type="submission" date="2024-05" db="EMBL/GenBank/DDBJ databases">
        <title>Isolation and characterization of Sporomusa carbonis sp. nov., a carboxydotrophic hydrogenogen in the genus of Sporomusa isolated from a charcoal burning pile.</title>
        <authorList>
            <person name="Boeer T."/>
            <person name="Rosenbaum F."/>
            <person name="Eysell L."/>
            <person name="Mueller V."/>
            <person name="Daniel R."/>
            <person name="Poehlein A."/>
        </authorList>
    </citation>
    <scope>NUCLEOTIDE SEQUENCE [LARGE SCALE GENOMIC DNA]</scope>
    <source>
        <strain evidence="2">DSM 10669</strain>
    </source>
</reference>
<dbReference type="SUPFAM" id="SSF54862">
    <property type="entry name" value="4Fe-4S ferredoxins"/>
    <property type="match status" value="1"/>
</dbReference>
<organism evidence="2 3">
    <name type="scientific">Sporomusa silvacetica DSM 10669</name>
    <dbReference type="NCBI Taxonomy" id="1123289"/>
    <lineage>
        <taxon>Bacteria</taxon>
        <taxon>Bacillati</taxon>
        <taxon>Bacillota</taxon>
        <taxon>Negativicutes</taxon>
        <taxon>Selenomonadales</taxon>
        <taxon>Sporomusaceae</taxon>
        <taxon>Sporomusa</taxon>
    </lineage>
</organism>
<dbReference type="RefSeq" id="WP_094605149.1">
    <property type="nucleotide sequence ID" value="NZ_CP155573.1"/>
</dbReference>
<feature type="domain" description="4Fe-4S ferredoxin-type" evidence="1">
    <location>
        <begin position="85"/>
        <end position="117"/>
    </location>
</feature>
<keyword evidence="3" id="KW-1185">Reference proteome</keyword>